<feature type="compositionally biased region" description="Basic residues" evidence="1">
    <location>
        <begin position="249"/>
        <end position="258"/>
    </location>
</feature>
<dbReference type="EMBL" id="JAFEUZ010000034">
    <property type="protein sequence ID" value="KAG5468472.1"/>
    <property type="molecule type" value="Genomic_DNA"/>
</dbReference>
<feature type="region of interest" description="Disordered" evidence="1">
    <location>
        <begin position="139"/>
        <end position="218"/>
    </location>
</feature>
<keyword evidence="3" id="KW-1185">Reference proteome</keyword>
<dbReference type="OrthoDB" id="267261at2759"/>
<feature type="region of interest" description="Disordered" evidence="1">
    <location>
        <begin position="476"/>
        <end position="495"/>
    </location>
</feature>
<evidence type="ECO:0000256" key="1">
    <source>
        <dbReference type="SAM" id="MobiDB-lite"/>
    </source>
</evidence>
<accession>A0A836KDH9</accession>
<proteinExistence type="predicted"/>
<dbReference type="AlphaFoldDB" id="A0A836KDH9"/>
<dbReference type="GeneID" id="92512547"/>
<feature type="compositionally biased region" description="Low complexity" evidence="1">
    <location>
        <begin position="312"/>
        <end position="321"/>
    </location>
</feature>
<feature type="region of interest" description="Disordered" evidence="1">
    <location>
        <begin position="278"/>
        <end position="322"/>
    </location>
</feature>
<sequence length="514" mass="54227">MESKVISLLTSRPLLTVAEAAMQIGVPKEDLQPIFTSIAASHEGVYMLLSRSVEEAANGSATAMVMHKVNGLEADPSVDALLSLAYPSKTSPSSLPVQLYPSVSASLRAYPVVSRTVMENRPEATPSLSQELTAWSAAVSPVSGVGPREAELAKREGRELASTPSSAASLAASTVLPSPPSQEESPQSYRAPMTAAAVKAETTPRSPSPARAASTVITPAASPKATIFDKMTETAAAKRPRTEEAPAKPMRHKRKPGKVVKLENTTSLAKLARASKKKIDGVTGAKGAASAPSSMSFLDDDDGDARTRVSHSEGSSSHVGTIVNEDSPVFDVVEVPASNDEVIMCDDVPPLAFRPAAPLSSPATPISAKRELDTKKACSAAAEPDVAQCRLGHFFHPSVVQFQKSYVRQVQTETRMDDGEYICRDVSCYIHSATGEVISEDEYHQRTAAFIRSNSHDAAGNTPPQKAASATIEAPSRMAAAPKVTVRGGAPQKSEKTIAAPARTLLSFFRPSST</sequence>
<dbReference type="RefSeq" id="XP_067175410.1">
    <property type="nucleotide sequence ID" value="XM_067320035.1"/>
</dbReference>
<dbReference type="KEGG" id="lmat:92512547"/>
<organism evidence="2 3">
    <name type="scientific">Leishmania martiniquensis</name>
    <dbReference type="NCBI Taxonomy" id="1580590"/>
    <lineage>
        <taxon>Eukaryota</taxon>
        <taxon>Discoba</taxon>
        <taxon>Euglenozoa</taxon>
        <taxon>Kinetoplastea</taxon>
        <taxon>Metakinetoplastina</taxon>
        <taxon>Trypanosomatida</taxon>
        <taxon>Trypanosomatidae</taxon>
        <taxon>Leishmaniinae</taxon>
        <taxon>Leishmania</taxon>
    </lineage>
</organism>
<comment type="caution">
    <text evidence="2">The sequence shown here is derived from an EMBL/GenBank/DDBJ whole genome shotgun (WGS) entry which is preliminary data.</text>
</comment>
<protein>
    <submittedName>
        <fullName evidence="2">Uncharacterized protein</fullName>
    </submittedName>
</protein>
<evidence type="ECO:0000313" key="3">
    <source>
        <dbReference type="Proteomes" id="UP000673552"/>
    </source>
</evidence>
<feature type="region of interest" description="Disordered" evidence="1">
    <location>
        <begin position="235"/>
        <end position="258"/>
    </location>
</feature>
<evidence type="ECO:0000313" key="2">
    <source>
        <dbReference type="EMBL" id="KAG5468472.1"/>
    </source>
</evidence>
<dbReference type="Proteomes" id="UP000673552">
    <property type="component" value="Chromosome 34"/>
</dbReference>
<feature type="compositionally biased region" description="Low complexity" evidence="1">
    <location>
        <begin position="160"/>
        <end position="188"/>
    </location>
</feature>
<name>A0A836KDH9_9TRYP</name>
<reference evidence="2 3" key="1">
    <citation type="submission" date="2021-03" db="EMBL/GenBank/DDBJ databases">
        <title>Leishmania (Mundinia) martiniquensis Genome sequencing and assembly.</title>
        <authorList>
            <person name="Almutairi H."/>
            <person name="Gatherer D."/>
        </authorList>
    </citation>
    <scope>NUCLEOTIDE SEQUENCE [LARGE SCALE GENOMIC DNA]</scope>
    <source>
        <strain evidence="2">LSCM1</strain>
    </source>
</reference>
<feature type="compositionally biased region" description="Basic and acidic residues" evidence="1">
    <location>
        <begin position="148"/>
        <end position="159"/>
    </location>
</feature>
<gene>
    <name evidence="2" type="ORF">LSCM1_02452</name>
</gene>